<accession>A0ABU1DJR2</accession>
<evidence type="ECO:0000259" key="9">
    <source>
        <dbReference type="Pfam" id="PF01694"/>
    </source>
</evidence>
<keyword evidence="6 8" id="KW-0472">Membrane</keyword>
<feature type="transmembrane region" description="Helical" evidence="8">
    <location>
        <begin position="151"/>
        <end position="171"/>
    </location>
</feature>
<evidence type="ECO:0000256" key="2">
    <source>
        <dbReference type="ARBA" id="ARBA00022475"/>
    </source>
</evidence>
<evidence type="ECO:0000313" key="11">
    <source>
        <dbReference type="Proteomes" id="UP001181622"/>
    </source>
</evidence>
<evidence type="ECO:0000256" key="7">
    <source>
        <dbReference type="SAM" id="MobiDB-lite"/>
    </source>
</evidence>
<feature type="domain" description="Peptidase S54 rhomboid" evidence="9">
    <location>
        <begin position="111"/>
        <end position="273"/>
    </location>
</feature>
<gene>
    <name evidence="10" type="ORF">IHQ68_17255</name>
</gene>
<feature type="transmembrane region" description="Helical" evidence="8">
    <location>
        <begin position="229"/>
        <end position="251"/>
    </location>
</feature>
<feature type="transmembrane region" description="Helical" evidence="8">
    <location>
        <begin position="257"/>
        <end position="276"/>
    </location>
</feature>
<keyword evidence="4 8" id="KW-0812">Transmembrane</keyword>
<feature type="transmembrane region" description="Helical" evidence="8">
    <location>
        <begin position="177"/>
        <end position="196"/>
    </location>
</feature>
<organism evidence="10 11">
    <name type="scientific">Chelatococcus sambhunathii</name>
    <dbReference type="NCBI Taxonomy" id="363953"/>
    <lineage>
        <taxon>Bacteria</taxon>
        <taxon>Pseudomonadati</taxon>
        <taxon>Pseudomonadota</taxon>
        <taxon>Alphaproteobacteria</taxon>
        <taxon>Hyphomicrobiales</taxon>
        <taxon>Chelatococcaceae</taxon>
        <taxon>Chelatococcus</taxon>
    </lineage>
</organism>
<dbReference type="PANTHER" id="PTHR43066:SF26">
    <property type="entry name" value="RHOMBOID PROTEASE GLPG"/>
    <property type="match status" value="1"/>
</dbReference>
<keyword evidence="3" id="KW-0997">Cell inner membrane</keyword>
<dbReference type="InterPro" id="IPR022764">
    <property type="entry name" value="Peptidase_S54_rhomboid_dom"/>
</dbReference>
<evidence type="ECO:0000256" key="6">
    <source>
        <dbReference type="ARBA" id="ARBA00023136"/>
    </source>
</evidence>
<dbReference type="Gene3D" id="1.20.1540.10">
    <property type="entry name" value="Rhomboid-like"/>
    <property type="match status" value="1"/>
</dbReference>
<feature type="transmembrane region" description="Helical" evidence="8">
    <location>
        <begin position="125"/>
        <end position="144"/>
    </location>
</feature>
<feature type="region of interest" description="Disordered" evidence="7">
    <location>
        <begin position="281"/>
        <end position="318"/>
    </location>
</feature>
<feature type="compositionally biased region" description="Basic and acidic residues" evidence="7">
    <location>
        <begin position="305"/>
        <end position="318"/>
    </location>
</feature>
<dbReference type="GO" id="GO:0006508">
    <property type="term" value="P:proteolysis"/>
    <property type="evidence" value="ECO:0007669"/>
    <property type="project" value="UniProtKB-KW"/>
</dbReference>
<evidence type="ECO:0000313" key="10">
    <source>
        <dbReference type="EMBL" id="MDR4308369.1"/>
    </source>
</evidence>
<reference evidence="10" key="1">
    <citation type="submission" date="2020-10" db="EMBL/GenBank/DDBJ databases">
        <authorList>
            <person name="Abbas A."/>
            <person name="Razzaq R."/>
            <person name="Waqas M."/>
            <person name="Abbas N."/>
            <person name="Nielsen T.K."/>
            <person name="Hansen L.H."/>
            <person name="Hussain S."/>
            <person name="Shahid M."/>
        </authorList>
    </citation>
    <scope>NUCLEOTIDE SEQUENCE</scope>
    <source>
        <strain evidence="10">S14</strain>
    </source>
</reference>
<dbReference type="GO" id="GO:0008233">
    <property type="term" value="F:peptidase activity"/>
    <property type="evidence" value="ECO:0007669"/>
    <property type="project" value="UniProtKB-KW"/>
</dbReference>
<sequence length="318" mass="33843">MSDRRGIQHPACQGRSRARLANASASREHCLGGRGFQTIGAQVTDRREPIFNAPAAVVTLIVLFTAIHIGRSFLPEEADLEVLLRFAFIPARYDEASQYFSELASFGAGPKIWTFLSYAFLHGGWTHLLVNSICMLAFGSAVAWRFGTGRFLLFSGLTAAAGAATHLALHFGQPTPVVGASAAISAHMAAAMRFVFQAGGPLSALRSHDRAAFSAPAEPIGKALRRPQIIGFLAAWFGANLLFGLSGGALTGDDANVAWEAHIGGFLAGLLLFPLLDPTPREREPSAPEDAWAETLRQDVAGPHDGGRGDRGRSTPDN</sequence>
<dbReference type="SUPFAM" id="SSF144091">
    <property type="entry name" value="Rhomboid-like"/>
    <property type="match status" value="1"/>
</dbReference>
<name>A0ABU1DJR2_9HYPH</name>
<keyword evidence="2" id="KW-1003">Cell membrane</keyword>
<dbReference type="Pfam" id="PF01694">
    <property type="entry name" value="Rhomboid"/>
    <property type="match status" value="1"/>
</dbReference>
<evidence type="ECO:0000256" key="8">
    <source>
        <dbReference type="SAM" id="Phobius"/>
    </source>
</evidence>
<dbReference type="EMBL" id="JADBEO010000049">
    <property type="protein sequence ID" value="MDR4308369.1"/>
    <property type="molecule type" value="Genomic_DNA"/>
</dbReference>
<comment type="subcellular location">
    <subcellularLocation>
        <location evidence="1">Membrane</location>
        <topology evidence="1">Multi-pass membrane protein</topology>
    </subcellularLocation>
</comment>
<dbReference type="InterPro" id="IPR035952">
    <property type="entry name" value="Rhomboid-like_sf"/>
</dbReference>
<feature type="transmembrane region" description="Helical" evidence="8">
    <location>
        <begin position="50"/>
        <end position="70"/>
    </location>
</feature>
<proteinExistence type="predicted"/>
<dbReference type="PANTHER" id="PTHR43066">
    <property type="entry name" value="RHOMBOID-RELATED PROTEIN"/>
    <property type="match status" value="1"/>
</dbReference>
<keyword evidence="11" id="KW-1185">Reference proteome</keyword>
<comment type="caution">
    <text evidence="10">The sequence shown here is derived from an EMBL/GenBank/DDBJ whole genome shotgun (WGS) entry which is preliminary data.</text>
</comment>
<evidence type="ECO:0000256" key="5">
    <source>
        <dbReference type="ARBA" id="ARBA00022989"/>
    </source>
</evidence>
<protein>
    <submittedName>
        <fullName evidence="10">Rhomboid family intramembrane serine protease</fullName>
    </submittedName>
</protein>
<evidence type="ECO:0000256" key="3">
    <source>
        <dbReference type="ARBA" id="ARBA00022519"/>
    </source>
</evidence>
<keyword evidence="5 8" id="KW-1133">Transmembrane helix</keyword>
<keyword evidence="10" id="KW-0645">Protease</keyword>
<dbReference type="Proteomes" id="UP001181622">
    <property type="component" value="Unassembled WGS sequence"/>
</dbReference>
<keyword evidence="10" id="KW-0378">Hydrolase</keyword>
<evidence type="ECO:0000256" key="4">
    <source>
        <dbReference type="ARBA" id="ARBA00022692"/>
    </source>
</evidence>
<evidence type="ECO:0000256" key="1">
    <source>
        <dbReference type="ARBA" id="ARBA00004141"/>
    </source>
</evidence>